<evidence type="ECO:0000313" key="4">
    <source>
        <dbReference type="Proteomes" id="UP000004913"/>
    </source>
</evidence>
<organism evidence="3 4">
    <name type="scientific">Dysgonomonas gadei ATCC BAA-286</name>
    <dbReference type="NCBI Taxonomy" id="742766"/>
    <lineage>
        <taxon>Bacteria</taxon>
        <taxon>Pseudomonadati</taxon>
        <taxon>Bacteroidota</taxon>
        <taxon>Bacteroidia</taxon>
        <taxon>Bacteroidales</taxon>
        <taxon>Dysgonomonadaceae</taxon>
        <taxon>Dysgonomonas</taxon>
    </lineage>
</organism>
<name>F5IV68_9BACT</name>
<dbReference type="Proteomes" id="UP000004913">
    <property type="component" value="Unassembled WGS sequence"/>
</dbReference>
<dbReference type="GO" id="GO:0030246">
    <property type="term" value="F:carbohydrate binding"/>
    <property type="evidence" value="ECO:0007669"/>
    <property type="project" value="InterPro"/>
</dbReference>
<keyword evidence="4" id="KW-1185">Reference proteome</keyword>
<dbReference type="GO" id="GO:0003824">
    <property type="term" value="F:catalytic activity"/>
    <property type="evidence" value="ECO:0007669"/>
    <property type="project" value="InterPro"/>
</dbReference>
<dbReference type="STRING" id="742766.HMPREF9455_01368"/>
<feature type="compositionally biased region" description="Basic and acidic residues" evidence="1">
    <location>
        <begin position="147"/>
        <end position="158"/>
    </location>
</feature>
<comment type="caution">
    <text evidence="3">The sequence shown here is derived from an EMBL/GenBank/DDBJ whole genome shotgun (WGS) entry which is preliminary data.</text>
</comment>
<dbReference type="GO" id="GO:0005975">
    <property type="term" value="P:carbohydrate metabolic process"/>
    <property type="evidence" value="ECO:0007669"/>
    <property type="project" value="InterPro"/>
</dbReference>
<dbReference type="HOGENOM" id="CLU_1666635_0_0_10"/>
<reference evidence="3 4" key="1">
    <citation type="submission" date="2011-04" db="EMBL/GenBank/DDBJ databases">
        <title>The Genome Sequence of Dysgonomonas gadei ATCC BAA-286.</title>
        <authorList>
            <consortium name="The Broad Institute Genome Sequencing Platform"/>
            <person name="Earl A."/>
            <person name="Ward D."/>
            <person name="Feldgarden M."/>
            <person name="Gevers D."/>
            <person name="Pudlo N."/>
            <person name="Martens E."/>
            <person name="Allen-Vercoe E."/>
            <person name="Young S.K."/>
            <person name="Zeng Q."/>
            <person name="Gargeya S."/>
            <person name="Fitzgerald M."/>
            <person name="Haas B."/>
            <person name="Abouelleil A."/>
            <person name="Alvarado L."/>
            <person name="Arachchi H.M."/>
            <person name="Berlin A."/>
            <person name="Brown A."/>
            <person name="Chapman S.B."/>
            <person name="Chen Z."/>
            <person name="Dunbar C."/>
            <person name="Freedman E."/>
            <person name="Gearin G."/>
            <person name="Gellesch M."/>
            <person name="Goldberg J."/>
            <person name="Griggs A."/>
            <person name="Gujja S."/>
            <person name="Heiman D."/>
            <person name="Howarth C."/>
            <person name="Larson L."/>
            <person name="Lui A."/>
            <person name="MacDonald P.J.P."/>
            <person name="Mehta T."/>
            <person name="Montmayeur A."/>
            <person name="Murphy C."/>
            <person name="Neiman D."/>
            <person name="Pearson M."/>
            <person name="Priest M."/>
            <person name="Roberts A."/>
            <person name="Saif S."/>
            <person name="Shea T."/>
            <person name="Shenoy N."/>
            <person name="Sisk P."/>
            <person name="Stolte C."/>
            <person name="Sykes S."/>
            <person name="Yandava C."/>
            <person name="Wortman J."/>
            <person name="Nusbaum C."/>
            <person name="Birren B."/>
        </authorList>
    </citation>
    <scope>NUCLEOTIDE SEQUENCE [LARGE SCALE GENOMIC DNA]</scope>
    <source>
        <strain evidence="3 4">ATCC BAA-286</strain>
    </source>
</reference>
<evidence type="ECO:0000313" key="3">
    <source>
        <dbReference type="EMBL" id="EGK03118.1"/>
    </source>
</evidence>
<evidence type="ECO:0000256" key="2">
    <source>
        <dbReference type="SAM" id="SignalP"/>
    </source>
</evidence>
<evidence type="ECO:0000256" key="1">
    <source>
        <dbReference type="SAM" id="MobiDB-lite"/>
    </source>
</evidence>
<feature type="region of interest" description="Disordered" evidence="1">
    <location>
        <begin position="137"/>
        <end position="158"/>
    </location>
</feature>
<keyword evidence="2" id="KW-0732">Signal</keyword>
<dbReference type="EMBL" id="ADLV01000015">
    <property type="protein sequence ID" value="EGK03118.1"/>
    <property type="molecule type" value="Genomic_DNA"/>
</dbReference>
<protein>
    <submittedName>
        <fullName evidence="3">Uncharacterized protein</fullName>
    </submittedName>
</protein>
<gene>
    <name evidence="3" type="ORF">HMPREF9455_01368</name>
</gene>
<dbReference type="eggNOG" id="COG1501">
    <property type="taxonomic scope" value="Bacteria"/>
</dbReference>
<dbReference type="AlphaFoldDB" id="F5IV68"/>
<feature type="signal peptide" evidence="2">
    <location>
        <begin position="1"/>
        <end position="19"/>
    </location>
</feature>
<feature type="chain" id="PRO_5003325518" evidence="2">
    <location>
        <begin position="20"/>
        <end position="158"/>
    </location>
</feature>
<accession>F5IV68</accession>
<sequence length="158" mass="18186">MNKFIIFLMLVALCTRLSAQSYQQTSQGVKTEVGQTTIELQFYSPKIVRVLKYPKTGKINKKSLSVIKIPEKTDFKTDRFNNVITLSSSEVIVTLNLTTGDVQFNGLDTRPFIAEKSSSSLFTEKQYKKRKKPVRFNKPSCWTSRRPYTDWDNTSKDI</sequence>
<dbReference type="InterPro" id="IPR011013">
    <property type="entry name" value="Gal_mutarotase_sf_dom"/>
</dbReference>
<proteinExistence type="predicted"/>
<dbReference type="Gene3D" id="2.60.40.1760">
    <property type="entry name" value="glycosyl hydrolase (family 31)"/>
    <property type="match status" value="1"/>
</dbReference>
<dbReference type="SUPFAM" id="SSF74650">
    <property type="entry name" value="Galactose mutarotase-like"/>
    <property type="match status" value="1"/>
</dbReference>